<gene>
    <name evidence="6" type="ORF">CDV56_106656</name>
</gene>
<dbReference type="GeneID" id="38128630"/>
<keyword evidence="4 5" id="KW-0472">Membrane</keyword>
<name>A0A397HVA9_ASPTH</name>
<feature type="transmembrane region" description="Helical" evidence="5">
    <location>
        <begin position="200"/>
        <end position="219"/>
    </location>
</feature>
<evidence type="ECO:0000256" key="1">
    <source>
        <dbReference type="ARBA" id="ARBA00004141"/>
    </source>
</evidence>
<keyword evidence="7" id="KW-1185">Reference proteome</keyword>
<dbReference type="VEuPathDB" id="FungiDB:CDV56_106656"/>
<protein>
    <submittedName>
        <fullName evidence="6">Uncharacterized protein</fullName>
    </submittedName>
</protein>
<comment type="caution">
    <text evidence="6">The sequence shown here is derived from an EMBL/GenBank/DDBJ whole genome shotgun (WGS) entry which is preliminary data.</text>
</comment>
<feature type="transmembrane region" description="Helical" evidence="5">
    <location>
        <begin position="74"/>
        <end position="97"/>
    </location>
</feature>
<dbReference type="STRING" id="41047.A0A397HVA9"/>
<organism evidence="6 7">
    <name type="scientific">Aspergillus thermomutatus</name>
    <name type="common">Neosartorya pseudofischeri</name>
    <dbReference type="NCBI Taxonomy" id="41047"/>
    <lineage>
        <taxon>Eukaryota</taxon>
        <taxon>Fungi</taxon>
        <taxon>Dikarya</taxon>
        <taxon>Ascomycota</taxon>
        <taxon>Pezizomycotina</taxon>
        <taxon>Eurotiomycetes</taxon>
        <taxon>Eurotiomycetidae</taxon>
        <taxon>Eurotiales</taxon>
        <taxon>Aspergillaceae</taxon>
        <taxon>Aspergillus</taxon>
        <taxon>Aspergillus subgen. Fumigati</taxon>
    </lineage>
</organism>
<feature type="transmembrane region" description="Helical" evidence="5">
    <location>
        <begin position="47"/>
        <end position="68"/>
    </location>
</feature>
<dbReference type="Proteomes" id="UP000215305">
    <property type="component" value="Unassembled WGS sequence"/>
</dbReference>
<reference evidence="6" key="1">
    <citation type="submission" date="2018-08" db="EMBL/GenBank/DDBJ databases">
        <title>Draft genome sequence of azole-resistant Aspergillus thermomutatus (Neosartorya pseudofischeri) strain HMR AF 39, isolated from a human nasal aspirate.</title>
        <authorList>
            <person name="Parent-Michaud M."/>
            <person name="Dufresne P.J."/>
            <person name="Fournier E."/>
            <person name="Martineau C."/>
            <person name="Moreira S."/>
            <person name="Perkins V."/>
            <person name="De Repentigny L."/>
            <person name="Dufresne S.F."/>
        </authorList>
    </citation>
    <scope>NUCLEOTIDE SEQUENCE [LARGE SCALE GENOMIC DNA]</scope>
    <source>
        <strain evidence="6">HMR AF 39</strain>
    </source>
</reference>
<dbReference type="PANTHER" id="PTHR31465">
    <property type="entry name" value="PROTEIN RTA1-RELATED"/>
    <property type="match status" value="1"/>
</dbReference>
<sequence length="289" mass="31685">MSSNNGFVLYHYEPSLAAAILFSVLFSITTLLHLYQRVKSGSTCMNPFIVGGFFQVTGYGCRAASHFFETSTTLYAIQTLLVLLAPTLYAASIYMILGRTIQFLHAERLSPVPAKWMTKIFVAGDILSFILQGAGGGVMSSGSVNSQDIGTYIIIAGLAVQLLFFGVFVSVACVFHFRFSNSQTAGTDVNASGKAPWVRSWNALLWVLYLVSGLILIRSAFRMVEFAQGFDGYLIGHEIFMYVLDTALMFVLMVVMNGFHPSGVLGRVKGELVDCEMLVSQGRDAERRV</sequence>
<dbReference type="AlphaFoldDB" id="A0A397HVA9"/>
<dbReference type="PANTHER" id="PTHR31465:SF1">
    <property type="entry name" value="PROTEIN RTA1-RELATED"/>
    <property type="match status" value="1"/>
</dbReference>
<comment type="subcellular location">
    <subcellularLocation>
        <location evidence="1">Membrane</location>
        <topology evidence="1">Multi-pass membrane protein</topology>
    </subcellularLocation>
</comment>
<feature type="transmembrane region" description="Helical" evidence="5">
    <location>
        <begin position="118"/>
        <end position="140"/>
    </location>
</feature>
<dbReference type="RefSeq" id="XP_026617854.1">
    <property type="nucleotide sequence ID" value="XM_026760275.1"/>
</dbReference>
<evidence type="ECO:0000313" key="6">
    <source>
        <dbReference type="EMBL" id="RHZ65496.1"/>
    </source>
</evidence>
<keyword evidence="3 5" id="KW-1133">Transmembrane helix</keyword>
<proteinExistence type="predicted"/>
<feature type="transmembrane region" description="Helical" evidence="5">
    <location>
        <begin position="239"/>
        <end position="259"/>
    </location>
</feature>
<evidence type="ECO:0000256" key="4">
    <source>
        <dbReference type="ARBA" id="ARBA00023136"/>
    </source>
</evidence>
<dbReference type="OrthoDB" id="3358017at2759"/>
<evidence type="ECO:0000256" key="5">
    <source>
        <dbReference type="SAM" id="Phobius"/>
    </source>
</evidence>
<dbReference type="InterPro" id="IPR007568">
    <property type="entry name" value="RTA1"/>
</dbReference>
<dbReference type="Pfam" id="PF04479">
    <property type="entry name" value="RTA1"/>
    <property type="match status" value="1"/>
</dbReference>
<dbReference type="GO" id="GO:0016020">
    <property type="term" value="C:membrane"/>
    <property type="evidence" value="ECO:0007669"/>
    <property type="project" value="UniProtKB-SubCell"/>
</dbReference>
<accession>A0A397HVA9</accession>
<feature type="transmembrane region" description="Helical" evidence="5">
    <location>
        <begin position="16"/>
        <end position="35"/>
    </location>
</feature>
<dbReference type="EMBL" id="NKHU02000017">
    <property type="protein sequence ID" value="RHZ65496.1"/>
    <property type="molecule type" value="Genomic_DNA"/>
</dbReference>
<keyword evidence="2 5" id="KW-0812">Transmembrane</keyword>
<evidence type="ECO:0000256" key="3">
    <source>
        <dbReference type="ARBA" id="ARBA00022989"/>
    </source>
</evidence>
<feature type="transmembrane region" description="Helical" evidence="5">
    <location>
        <begin position="152"/>
        <end position="179"/>
    </location>
</feature>
<evidence type="ECO:0000313" key="7">
    <source>
        <dbReference type="Proteomes" id="UP000215305"/>
    </source>
</evidence>
<evidence type="ECO:0000256" key="2">
    <source>
        <dbReference type="ARBA" id="ARBA00022692"/>
    </source>
</evidence>